<evidence type="ECO:0000313" key="3">
    <source>
        <dbReference type="Proteomes" id="UP001374535"/>
    </source>
</evidence>
<evidence type="ECO:0000313" key="2">
    <source>
        <dbReference type="EMBL" id="WVY89926.1"/>
    </source>
</evidence>
<gene>
    <name evidence="2" type="ORF">V8G54_035440</name>
</gene>
<dbReference type="InterPro" id="IPR013201">
    <property type="entry name" value="Prot_inhib_I29"/>
</dbReference>
<dbReference type="SMART" id="SM00848">
    <property type="entry name" value="Inhibitor_I29"/>
    <property type="match status" value="2"/>
</dbReference>
<sequence length="183" mass="21464">MAAHHRNKATGRTEEEVVSLFEEWIVEHDKLYNTPEEKNKRFQIFKKSLLFIDKENSANRGYWLGLNPFSDLTNKEFKTMWCGFKGIDPPGTSMAAHHRDKATGRTEEEVVSLYEEWLVKHGKLYNTLEEKDKRFQIFKDNLRLFDKINSANRGSTVGQLGPFTDLTNEEFKAMFFPIDPNRR</sequence>
<feature type="domain" description="Cathepsin propeptide inhibitor" evidence="1">
    <location>
        <begin position="114"/>
        <end position="171"/>
    </location>
</feature>
<evidence type="ECO:0000259" key="1">
    <source>
        <dbReference type="SMART" id="SM00848"/>
    </source>
</evidence>
<dbReference type="Gene3D" id="1.10.287.2250">
    <property type="match status" value="2"/>
</dbReference>
<dbReference type="SUPFAM" id="SSF54001">
    <property type="entry name" value="Cysteine proteinases"/>
    <property type="match status" value="2"/>
</dbReference>
<protein>
    <recommendedName>
        <fullName evidence="1">Cathepsin propeptide inhibitor domain-containing protein</fullName>
    </recommendedName>
</protein>
<keyword evidence="3" id="KW-1185">Reference proteome</keyword>
<name>A0AAQ3MF01_VIGMU</name>
<dbReference type="AlphaFoldDB" id="A0AAQ3MF01"/>
<dbReference type="Proteomes" id="UP001374535">
    <property type="component" value="Chromosome 11"/>
</dbReference>
<reference evidence="2 3" key="1">
    <citation type="journal article" date="2023" name="Life. Sci Alliance">
        <title>Evolutionary insights into 3D genome organization and epigenetic landscape of Vigna mungo.</title>
        <authorList>
            <person name="Junaid A."/>
            <person name="Singh B."/>
            <person name="Bhatia S."/>
        </authorList>
    </citation>
    <scope>NUCLEOTIDE SEQUENCE [LARGE SCALE GENOMIC DNA]</scope>
    <source>
        <strain evidence="2">Urdbean</strain>
    </source>
</reference>
<dbReference type="InterPro" id="IPR038765">
    <property type="entry name" value="Papain-like_cys_pep_sf"/>
</dbReference>
<dbReference type="Pfam" id="PF08246">
    <property type="entry name" value="Inhibitor_I29"/>
    <property type="match status" value="2"/>
</dbReference>
<accession>A0AAQ3MF01</accession>
<organism evidence="2 3">
    <name type="scientific">Vigna mungo</name>
    <name type="common">Black gram</name>
    <name type="synonym">Phaseolus mungo</name>
    <dbReference type="NCBI Taxonomy" id="3915"/>
    <lineage>
        <taxon>Eukaryota</taxon>
        <taxon>Viridiplantae</taxon>
        <taxon>Streptophyta</taxon>
        <taxon>Embryophyta</taxon>
        <taxon>Tracheophyta</taxon>
        <taxon>Spermatophyta</taxon>
        <taxon>Magnoliopsida</taxon>
        <taxon>eudicotyledons</taxon>
        <taxon>Gunneridae</taxon>
        <taxon>Pentapetalae</taxon>
        <taxon>rosids</taxon>
        <taxon>fabids</taxon>
        <taxon>Fabales</taxon>
        <taxon>Fabaceae</taxon>
        <taxon>Papilionoideae</taxon>
        <taxon>50 kb inversion clade</taxon>
        <taxon>NPAAA clade</taxon>
        <taxon>indigoferoid/millettioid clade</taxon>
        <taxon>Phaseoleae</taxon>
        <taxon>Vigna</taxon>
    </lineage>
</organism>
<dbReference type="EMBL" id="CP144690">
    <property type="protein sequence ID" value="WVY89926.1"/>
    <property type="molecule type" value="Genomic_DNA"/>
</dbReference>
<feature type="domain" description="Cathepsin propeptide inhibitor" evidence="1">
    <location>
        <begin position="21"/>
        <end position="77"/>
    </location>
</feature>
<proteinExistence type="predicted"/>